<keyword evidence="2" id="KW-1185">Reference proteome</keyword>
<dbReference type="EMBL" id="BPPX01000028">
    <property type="protein sequence ID" value="GJC87854.1"/>
    <property type="molecule type" value="Genomic_DNA"/>
</dbReference>
<dbReference type="Proteomes" id="UP001055172">
    <property type="component" value="Unassembled WGS sequence"/>
</dbReference>
<gene>
    <name evidence="1" type="ORF">ColLi_10692</name>
</gene>
<protein>
    <submittedName>
        <fullName evidence="1">Uncharacterized protein</fullName>
    </submittedName>
</protein>
<reference evidence="1 2" key="1">
    <citation type="submission" date="2021-07" db="EMBL/GenBank/DDBJ databases">
        <title>Genome data of Colletotrichum spaethianum.</title>
        <authorList>
            <person name="Utami Y.D."/>
            <person name="Hiruma K."/>
        </authorList>
    </citation>
    <scope>NUCLEOTIDE SEQUENCE [LARGE SCALE GENOMIC DNA]</scope>
    <source>
        <strain evidence="1 2">MAFF 242679</strain>
    </source>
</reference>
<accession>A0AA37GV58</accession>
<proteinExistence type="predicted"/>
<evidence type="ECO:0000313" key="2">
    <source>
        <dbReference type="Proteomes" id="UP001055172"/>
    </source>
</evidence>
<organism evidence="1 2">
    <name type="scientific">Colletotrichum liriopes</name>
    <dbReference type="NCBI Taxonomy" id="708192"/>
    <lineage>
        <taxon>Eukaryota</taxon>
        <taxon>Fungi</taxon>
        <taxon>Dikarya</taxon>
        <taxon>Ascomycota</taxon>
        <taxon>Pezizomycotina</taxon>
        <taxon>Sordariomycetes</taxon>
        <taxon>Hypocreomycetidae</taxon>
        <taxon>Glomerellales</taxon>
        <taxon>Glomerellaceae</taxon>
        <taxon>Colletotrichum</taxon>
        <taxon>Colletotrichum spaethianum species complex</taxon>
    </lineage>
</organism>
<sequence>MISRQIAAHPVRLWLPEGVSPIRASNRRGTTSDSLAAQALQMPSITTEEEFVVAAVVRLFSREQAHTAPLCRHFIIISKAPEAPSKSLARSWLCG</sequence>
<name>A0AA37GV58_9PEZI</name>
<dbReference type="AlphaFoldDB" id="A0AA37GV58"/>
<evidence type="ECO:0000313" key="1">
    <source>
        <dbReference type="EMBL" id="GJC87854.1"/>
    </source>
</evidence>
<comment type="caution">
    <text evidence="1">The sequence shown here is derived from an EMBL/GenBank/DDBJ whole genome shotgun (WGS) entry which is preliminary data.</text>
</comment>